<dbReference type="InterPro" id="IPR011006">
    <property type="entry name" value="CheY-like_superfamily"/>
</dbReference>
<accession>A0ABS2MW26</accession>
<gene>
    <name evidence="7" type="ORF">JOC48_000573</name>
</gene>
<sequence length="460" mass="54015">MKVLIVEDDKLVRKGLISAMPWQDYDMEVVGEAKNGKDALEFINSNDVDFVLTDLTMPIMSGIELMKIVKDKYPTIYFVILTFHQEFEYIQQALRLGAIDFISKVELEKEHFNEVLARIHNLITQKERISNHINEKVTELFSEDCGYALMSKEENAEIDWVNQIVGNSSNSFQEIGDLVWFGLLEDKIAKNLAGAKLNSGWTMMKVTEIRGQNRNDVFQKLRKYKKCSFFYEYLEDQKVITKSLHDICSIRNSISKETFLEVKERWLSFEWVSETSTFTEMKQELKDYRLSITKLFSLINDIGNAWNEVHKHIDNKMIVKVPETLNSWYDTEQWLIKIVDSANQFAINVRYSQEVIHSIMSAIKIIQEEVNQPLFAVDVAKRVNMSRSYFNQCFKDITGRSFNDYLRNLRIEIAKDYLTKTNKTILWIAEQTGYKDEKYFSRVFRQKTSKTPSEYRKSKC</sequence>
<dbReference type="InterPro" id="IPR009057">
    <property type="entry name" value="Homeodomain-like_sf"/>
</dbReference>
<feature type="domain" description="HTH araC/xylS-type" evidence="5">
    <location>
        <begin position="360"/>
        <end position="458"/>
    </location>
</feature>
<keyword evidence="4" id="KW-0597">Phosphoprotein</keyword>
<dbReference type="Proteomes" id="UP001296943">
    <property type="component" value="Unassembled WGS sequence"/>
</dbReference>
<dbReference type="SUPFAM" id="SSF52172">
    <property type="entry name" value="CheY-like"/>
    <property type="match status" value="1"/>
</dbReference>
<dbReference type="EMBL" id="JAFBDR010000002">
    <property type="protein sequence ID" value="MBM7570095.1"/>
    <property type="molecule type" value="Genomic_DNA"/>
</dbReference>
<organism evidence="7 8">
    <name type="scientific">Aquibacillus albus</name>
    <dbReference type="NCBI Taxonomy" id="1168171"/>
    <lineage>
        <taxon>Bacteria</taxon>
        <taxon>Bacillati</taxon>
        <taxon>Bacillota</taxon>
        <taxon>Bacilli</taxon>
        <taxon>Bacillales</taxon>
        <taxon>Bacillaceae</taxon>
        <taxon>Aquibacillus</taxon>
    </lineage>
</organism>
<dbReference type="PROSITE" id="PS00041">
    <property type="entry name" value="HTH_ARAC_FAMILY_1"/>
    <property type="match status" value="1"/>
</dbReference>
<dbReference type="PROSITE" id="PS01124">
    <property type="entry name" value="HTH_ARAC_FAMILY_2"/>
    <property type="match status" value="1"/>
</dbReference>
<dbReference type="InterPro" id="IPR018062">
    <property type="entry name" value="HTH_AraC-typ_CS"/>
</dbReference>
<dbReference type="SUPFAM" id="SSF46689">
    <property type="entry name" value="Homeodomain-like"/>
    <property type="match status" value="2"/>
</dbReference>
<keyword evidence="8" id="KW-1185">Reference proteome</keyword>
<dbReference type="InterPro" id="IPR001789">
    <property type="entry name" value="Sig_transdc_resp-reg_receiver"/>
</dbReference>
<name>A0ABS2MW26_9BACI</name>
<evidence type="ECO:0000259" key="6">
    <source>
        <dbReference type="PROSITE" id="PS50110"/>
    </source>
</evidence>
<comment type="caution">
    <text evidence="7">The sequence shown here is derived from an EMBL/GenBank/DDBJ whole genome shotgun (WGS) entry which is preliminary data.</text>
</comment>
<evidence type="ECO:0000259" key="5">
    <source>
        <dbReference type="PROSITE" id="PS01124"/>
    </source>
</evidence>
<dbReference type="PANTHER" id="PTHR43280:SF10">
    <property type="entry name" value="REGULATORY PROTEIN POCR"/>
    <property type="match status" value="1"/>
</dbReference>
<feature type="domain" description="Response regulatory" evidence="6">
    <location>
        <begin position="2"/>
        <end position="119"/>
    </location>
</feature>
<dbReference type="CDD" id="cd17536">
    <property type="entry name" value="REC_YesN-like"/>
    <property type="match status" value="1"/>
</dbReference>
<evidence type="ECO:0000256" key="4">
    <source>
        <dbReference type="PROSITE-ProRule" id="PRU00169"/>
    </source>
</evidence>
<proteinExistence type="predicted"/>
<evidence type="ECO:0000313" key="7">
    <source>
        <dbReference type="EMBL" id="MBM7570095.1"/>
    </source>
</evidence>
<protein>
    <submittedName>
        <fullName evidence="7">Two-component system response regulator YesN</fullName>
    </submittedName>
</protein>
<dbReference type="InterPro" id="IPR018060">
    <property type="entry name" value="HTH_AraC"/>
</dbReference>
<keyword evidence="3" id="KW-0804">Transcription</keyword>
<dbReference type="Pfam" id="PF00072">
    <property type="entry name" value="Response_reg"/>
    <property type="match status" value="1"/>
</dbReference>
<dbReference type="SMART" id="SM00448">
    <property type="entry name" value="REC"/>
    <property type="match status" value="1"/>
</dbReference>
<evidence type="ECO:0000313" key="8">
    <source>
        <dbReference type="Proteomes" id="UP001296943"/>
    </source>
</evidence>
<keyword evidence="2" id="KW-0238">DNA-binding</keyword>
<dbReference type="RefSeq" id="WP_204497529.1">
    <property type="nucleotide sequence ID" value="NZ_JAFBDR010000002.1"/>
</dbReference>
<evidence type="ECO:0000256" key="2">
    <source>
        <dbReference type="ARBA" id="ARBA00023125"/>
    </source>
</evidence>
<feature type="modified residue" description="4-aspartylphosphate" evidence="4">
    <location>
        <position position="54"/>
    </location>
</feature>
<dbReference type="Gene3D" id="3.40.50.2300">
    <property type="match status" value="1"/>
</dbReference>
<dbReference type="InterPro" id="IPR020449">
    <property type="entry name" value="Tscrpt_reg_AraC-type_HTH"/>
</dbReference>
<dbReference type="Gene3D" id="1.10.10.60">
    <property type="entry name" value="Homeodomain-like"/>
    <property type="match status" value="2"/>
</dbReference>
<keyword evidence="1" id="KW-0805">Transcription regulation</keyword>
<dbReference type="PROSITE" id="PS50110">
    <property type="entry name" value="RESPONSE_REGULATORY"/>
    <property type="match status" value="1"/>
</dbReference>
<dbReference type="Pfam" id="PF12833">
    <property type="entry name" value="HTH_18"/>
    <property type="match status" value="1"/>
</dbReference>
<dbReference type="SMART" id="SM00342">
    <property type="entry name" value="HTH_ARAC"/>
    <property type="match status" value="1"/>
</dbReference>
<reference evidence="7 8" key="1">
    <citation type="submission" date="2021-01" db="EMBL/GenBank/DDBJ databases">
        <title>Genomic Encyclopedia of Type Strains, Phase IV (KMG-IV): sequencing the most valuable type-strain genomes for metagenomic binning, comparative biology and taxonomic classification.</title>
        <authorList>
            <person name="Goeker M."/>
        </authorList>
    </citation>
    <scope>NUCLEOTIDE SEQUENCE [LARGE SCALE GENOMIC DNA]</scope>
    <source>
        <strain evidence="7 8">DSM 23711</strain>
    </source>
</reference>
<evidence type="ECO:0000256" key="3">
    <source>
        <dbReference type="ARBA" id="ARBA00023163"/>
    </source>
</evidence>
<evidence type="ECO:0000256" key="1">
    <source>
        <dbReference type="ARBA" id="ARBA00023015"/>
    </source>
</evidence>
<dbReference type="PRINTS" id="PR00032">
    <property type="entry name" value="HTHARAC"/>
</dbReference>
<dbReference type="PANTHER" id="PTHR43280">
    <property type="entry name" value="ARAC-FAMILY TRANSCRIPTIONAL REGULATOR"/>
    <property type="match status" value="1"/>
</dbReference>